<proteinExistence type="predicted"/>
<dbReference type="InterPro" id="IPR005158">
    <property type="entry name" value="BTAD"/>
</dbReference>
<dbReference type="Gene3D" id="1.25.40.10">
    <property type="entry name" value="Tetratricopeptide repeat domain"/>
    <property type="match status" value="1"/>
</dbReference>
<dbReference type="PANTHER" id="PTHR35807">
    <property type="entry name" value="TRANSCRIPTIONAL REGULATOR REDD-RELATED"/>
    <property type="match status" value="1"/>
</dbReference>
<reference evidence="7" key="1">
    <citation type="submission" date="2016-06" db="EMBL/GenBank/DDBJ databases">
        <authorList>
            <person name="Varghese N."/>
            <person name="Submissions Spin"/>
        </authorList>
    </citation>
    <scope>NUCLEOTIDE SEQUENCE [LARGE SCALE GENOMIC DNA]</scope>
    <source>
        <strain evidence="7">DSM 45246</strain>
    </source>
</reference>
<protein>
    <submittedName>
        <fullName evidence="6">Transcriptional activator domain-containing protein</fullName>
    </submittedName>
</protein>
<dbReference type="InterPro" id="IPR051677">
    <property type="entry name" value="AfsR-DnrI-RedD_regulator"/>
</dbReference>
<feature type="compositionally biased region" description="Basic and acidic residues" evidence="3">
    <location>
        <begin position="73"/>
        <end position="105"/>
    </location>
</feature>
<dbReference type="InterPro" id="IPR036388">
    <property type="entry name" value="WH-like_DNA-bd_sf"/>
</dbReference>
<keyword evidence="7" id="KW-1185">Reference proteome</keyword>
<dbReference type="EMBL" id="FMCS01000003">
    <property type="protein sequence ID" value="SCE92342.1"/>
    <property type="molecule type" value="Genomic_DNA"/>
</dbReference>
<sequence>MSLPTGSWVDLGLAGAIVAAVALVWAHRRRRYVPRTPSTRPRLDDTLTPMPPVVAQIRRGLRRATARYSHLGDPAHRRADSPYPDRHTASGERHDRTSDRDDAHTAVDQAEDEGPMSVVPTLHALLSPPQRSAGLGLTGPGAHAAARGLLTAALAAGGAEHPDARTEVVVPSATAATLLGTTTANLPRTPRLTVTSDLDEALRILEAQTMHRTRLLQQHDVGTIDELRAADPYEEPVPPVMLLADPNGEQARIAALLTQGPRLSIHGVLLGHWPTGDTITVVTDGTTTSGDHDALHTTHPDEIDRLTVLNPAEALDLLTTLAESHTGLPQVPAPAEHLSVMPADAAHSPAAETPPSPATTHPEGAITDSTADGETQADKPRSTAAVPGDGHQDSPAVPASRLPEHSQAPDQATSDRRSDPEDGKRVRVQVLGAPAVVDADPHRTPRAKSVELLVYLAVHDGAASSEAILDDLLPDAPTSKAAGRLYTYVSGLRAVLRHAGRSAGHVTHPDHRYVLNRNLLDIDLWRMRTAIRDAAQATDPHTRAAALRRAVDAYTGPLADGCDYEWIEPHREAIRQEALDAHLALADTLAGRPAQQLAVLDTAITHNPHHEAVYQAAMGARADLGDVEGIRMLRRTLARRLNDIDAEPSEDTLALADRLIADLRRHGSASGNRRLPNAGGGAE</sequence>
<gene>
    <name evidence="6" type="ORF">GA0070214_103314</name>
</gene>
<dbReference type="SUPFAM" id="SSF48452">
    <property type="entry name" value="TPR-like"/>
    <property type="match status" value="1"/>
</dbReference>
<evidence type="ECO:0000259" key="5">
    <source>
        <dbReference type="SMART" id="SM01043"/>
    </source>
</evidence>
<dbReference type="Gene3D" id="1.10.10.10">
    <property type="entry name" value="Winged helix-like DNA-binding domain superfamily/Winged helix DNA-binding domain"/>
    <property type="match status" value="1"/>
</dbReference>
<dbReference type="Pfam" id="PF03704">
    <property type="entry name" value="BTAD"/>
    <property type="match status" value="1"/>
</dbReference>
<evidence type="ECO:0000256" key="4">
    <source>
        <dbReference type="SAM" id="Phobius"/>
    </source>
</evidence>
<evidence type="ECO:0000256" key="3">
    <source>
        <dbReference type="SAM" id="MobiDB-lite"/>
    </source>
</evidence>
<dbReference type="PANTHER" id="PTHR35807:SF1">
    <property type="entry name" value="TRANSCRIPTIONAL REGULATOR REDD"/>
    <property type="match status" value="1"/>
</dbReference>
<dbReference type="Proteomes" id="UP000199629">
    <property type="component" value="Unassembled WGS sequence"/>
</dbReference>
<dbReference type="AlphaFoldDB" id="A0A1C4W816"/>
<feature type="domain" description="Bacterial transcriptional activator" evidence="5">
    <location>
        <begin position="522"/>
        <end position="660"/>
    </location>
</feature>
<evidence type="ECO:0000256" key="2">
    <source>
        <dbReference type="ARBA" id="ARBA00023163"/>
    </source>
</evidence>
<dbReference type="RefSeq" id="WP_139141817.1">
    <property type="nucleotide sequence ID" value="NZ_FMCS01000003.1"/>
</dbReference>
<keyword evidence="4" id="KW-0812">Transmembrane</keyword>
<name>A0A1C4W816_9ACTN</name>
<evidence type="ECO:0000256" key="1">
    <source>
        <dbReference type="ARBA" id="ARBA00023015"/>
    </source>
</evidence>
<dbReference type="GO" id="GO:0003677">
    <property type="term" value="F:DNA binding"/>
    <property type="evidence" value="ECO:0007669"/>
    <property type="project" value="TreeGrafter"/>
</dbReference>
<accession>A0A1C4W816</accession>
<feature type="transmembrane region" description="Helical" evidence="4">
    <location>
        <begin position="6"/>
        <end position="26"/>
    </location>
</feature>
<keyword evidence="1" id="KW-0805">Transcription regulation</keyword>
<feature type="compositionally biased region" description="Basic and acidic residues" evidence="3">
    <location>
        <begin position="413"/>
        <end position="425"/>
    </location>
</feature>
<dbReference type="InterPro" id="IPR011990">
    <property type="entry name" value="TPR-like_helical_dom_sf"/>
</dbReference>
<feature type="region of interest" description="Disordered" evidence="3">
    <location>
        <begin position="67"/>
        <end position="114"/>
    </location>
</feature>
<dbReference type="GO" id="GO:0006355">
    <property type="term" value="P:regulation of DNA-templated transcription"/>
    <property type="evidence" value="ECO:0007669"/>
    <property type="project" value="TreeGrafter"/>
</dbReference>
<keyword evidence="4" id="KW-0472">Membrane</keyword>
<dbReference type="SMART" id="SM01043">
    <property type="entry name" value="BTAD"/>
    <property type="match status" value="1"/>
</dbReference>
<keyword evidence="2" id="KW-0804">Transcription</keyword>
<keyword evidence="4" id="KW-1133">Transmembrane helix</keyword>
<feature type="region of interest" description="Disordered" evidence="3">
    <location>
        <begin position="344"/>
        <end position="425"/>
    </location>
</feature>
<evidence type="ECO:0000313" key="7">
    <source>
        <dbReference type="Proteomes" id="UP000199629"/>
    </source>
</evidence>
<organism evidence="6 7">
    <name type="scientific">Micromonospora chaiyaphumensis</name>
    <dbReference type="NCBI Taxonomy" id="307119"/>
    <lineage>
        <taxon>Bacteria</taxon>
        <taxon>Bacillati</taxon>
        <taxon>Actinomycetota</taxon>
        <taxon>Actinomycetes</taxon>
        <taxon>Micromonosporales</taxon>
        <taxon>Micromonosporaceae</taxon>
        <taxon>Micromonospora</taxon>
    </lineage>
</organism>
<evidence type="ECO:0000313" key="6">
    <source>
        <dbReference type="EMBL" id="SCE92342.1"/>
    </source>
</evidence>